<evidence type="ECO:0000313" key="3">
    <source>
        <dbReference type="Proteomes" id="UP001370348"/>
    </source>
</evidence>
<dbReference type="EMBL" id="CP089984">
    <property type="protein sequence ID" value="WXB19038.1"/>
    <property type="molecule type" value="Genomic_DNA"/>
</dbReference>
<keyword evidence="2" id="KW-0255">Endonuclease</keyword>
<keyword evidence="2" id="KW-0540">Nuclease</keyword>
<keyword evidence="3" id="KW-1185">Reference proteome</keyword>
<dbReference type="PANTHER" id="PTHR47152">
    <property type="entry name" value="SLR2084 PROTEIN-RELATED"/>
    <property type="match status" value="1"/>
</dbReference>
<sequence>MAAGAPPIRVPYERALAAEQRLIVYGVPYARYVAIRELLEEQGLRVAYCEGAMELMSPSVDHERLKATISRFLELFALERGIAIFPLGSMTFRSEAKSRGAEPDECYFVGTDHDEVLRPFPDIAIEVSIAPGGLDKLDIYDGLGVREVWLFWEDDHDIYVRRPEGGYVRSAKSELLPALDMDLLARFARRSDRHAALLEFRDAIRLPLALRSPDARER</sequence>
<feature type="domain" description="Putative restriction endonuclease" evidence="1">
    <location>
        <begin position="37"/>
        <end position="172"/>
    </location>
</feature>
<dbReference type="GO" id="GO:0004519">
    <property type="term" value="F:endonuclease activity"/>
    <property type="evidence" value="ECO:0007669"/>
    <property type="project" value="UniProtKB-KW"/>
</dbReference>
<dbReference type="Gene3D" id="3.90.1570.10">
    <property type="entry name" value="tt1808, chain A"/>
    <property type="match status" value="1"/>
</dbReference>
<dbReference type="InterPro" id="IPR008538">
    <property type="entry name" value="Uma2"/>
</dbReference>
<dbReference type="InterPro" id="IPR012296">
    <property type="entry name" value="Nuclease_put_TT1808"/>
</dbReference>
<protein>
    <submittedName>
        <fullName evidence="2">Uma2 family endonuclease</fullName>
    </submittedName>
</protein>
<dbReference type="Pfam" id="PF05685">
    <property type="entry name" value="Uma2"/>
    <property type="match status" value="1"/>
</dbReference>
<reference evidence="2 3" key="1">
    <citation type="submission" date="2021-12" db="EMBL/GenBank/DDBJ databases">
        <title>Discovery of the Pendulisporaceae a myxobacterial family with distinct sporulation behavior and unique specialized metabolism.</title>
        <authorList>
            <person name="Garcia R."/>
            <person name="Popoff A."/>
            <person name="Bader C.D."/>
            <person name="Loehr J."/>
            <person name="Walesch S."/>
            <person name="Walt C."/>
            <person name="Boldt J."/>
            <person name="Bunk B."/>
            <person name="Haeckl F.J.F.P.J."/>
            <person name="Gunesch A.P."/>
            <person name="Birkelbach J."/>
            <person name="Nuebel U."/>
            <person name="Pietschmann T."/>
            <person name="Bach T."/>
            <person name="Mueller R."/>
        </authorList>
    </citation>
    <scope>NUCLEOTIDE SEQUENCE [LARGE SCALE GENOMIC DNA]</scope>
    <source>
        <strain evidence="2 3">MSr11954</strain>
    </source>
</reference>
<accession>A0ABZ2M942</accession>
<gene>
    <name evidence="2" type="ORF">LZC94_17590</name>
</gene>
<dbReference type="InterPro" id="IPR011335">
    <property type="entry name" value="Restrct_endonuc-II-like"/>
</dbReference>
<dbReference type="CDD" id="cd06260">
    <property type="entry name" value="DUF820-like"/>
    <property type="match status" value="1"/>
</dbReference>
<name>A0ABZ2M942_9BACT</name>
<proteinExistence type="predicted"/>
<evidence type="ECO:0000313" key="2">
    <source>
        <dbReference type="EMBL" id="WXB19038.1"/>
    </source>
</evidence>
<dbReference type="SUPFAM" id="SSF52980">
    <property type="entry name" value="Restriction endonuclease-like"/>
    <property type="match status" value="1"/>
</dbReference>
<dbReference type="PANTHER" id="PTHR47152:SF4">
    <property type="entry name" value="SLR0445 PROTEIN"/>
    <property type="match status" value="1"/>
</dbReference>
<evidence type="ECO:0000259" key="1">
    <source>
        <dbReference type="Pfam" id="PF05685"/>
    </source>
</evidence>
<dbReference type="Proteomes" id="UP001370348">
    <property type="component" value="Chromosome"/>
</dbReference>
<keyword evidence="2" id="KW-0378">Hydrolase</keyword>
<dbReference type="RefSeq" id="WP_394828661.1">
    <property type="nucleotide sequence ID" value="NZ_CP089984.1"/>
</dbReference>
<organism evidence="2 3">
    <name type="scientific">Pendulispora albinea</name>
    <dbReference type="NCBI Taxonomy" id="2741071"/>
    <lineage>
        <taxon>Bacteria</taxon>
        <taxon>Pseudomonadati</taxon>
        <taxon>Myxococcota</taxon>
        <taxon>Myxococcia</taxon>
        <taxon>Myxococcales</taxon>
        <taxon>Sorangiineae</taxon>
        <taxon>Pendulisporaceae</taxon>
        <taxon>Pendulispora</taxon>
    </lineage>
</organism>